<evidence type="ECO:0000313" key="2">
    <source>
        <dbReference type="EMBL" id="CCO29208.1"/>
    </source>
</evidence>
<dbReference type="EMBL" id="CAOJ01004439">
    <property type="protein sequence ID" value="CCO29208.1"/>
    <property type="molecule type" value="Genomic_DNA"/>
</dbReference>
<dbReference type="Pfam" id="PF11865">
    <property type="entry name" value="mTOR_dom"/>
    <property type="match status" value="1"/>
</dbReference>
<evidence type="ECO:0000313" key="3">
    <source>
        <dbReference type="Proteomes" id="UP000012065"/>
    </source>
</evidence>
<evidence type="ECO:0000259" key="1">
    <source>
        <dbReference type="Pfam" id="PF11865"/>
    </source>
</evidence>
<dbReference type="AlphaFoldDB" id="M5BNI6"/>
<dbReference type="GO" id="GO:0016303">
    <property type="term" value="F:1-phosphatidylinositol-3-kinase activity"/>
    <property type="evidence" value="ECO:0007669"/>
    <property type="project" value="UniProtKB-EC"/>
</dbReference>
<protein>
    <submittedName>
        <fullName evidence="2">FKBP12-rapamycin complex-associated protein</fullName>
        <ecNumber evidence="2">2.7.1.137</ecNumber>
    </submittedName>
</protein>
<reference evidence="2 3" key="1">
    <citation type="journal article" date="2013" name="J. Biotechnol.">
        <title>Establishment and interpretation of the genome sequence of the phytopathogenic fungus Rhizoctonia solani AG1-IB isolate 7/3/14.</title>
        <authorList>
            <person name="Wibberg D.W."/>
            <person name="Jelonek L.J."/>
            <person name="Rupp O.R."/>
            <person name="Hennig M.H."/>
            <person name="Eikmeyer F.E."/>
            <person name="Goesmann A.G."/>
            <person name="Hartmann A.H."/>
            <person name="Borriss R.B."/>
            <person name="Grosch R.G."/>
            <person name="Puehler A.P."/>
            <person name="Schlueter A.S."/>
        </authorList>
    </citation>
    <scope>NUCLEOTIDE SEQUENCE [LARGE SCALE GENOMIC DNA]</scope>
    <source>
        <strain evidence="3">AG1-IB / isolate 7/3/14</strain>
    </source>
</reference>
<name>M5BNI6_THACB</name>
<proteinExistence type="predicted"/>
<organism evidence="2 3">
    <name type="scientific">Thanatephorus cucumeris (strain AG1-IB / isolate 7/3/14)</name>
    <name type="common">Lettuce bottom rot fungus</name>
    <name type="synonym">Rhizoctonia solani</name>
    <dbReference type="NCBI Taxonomy" id="1108050"/>
    <lineage>
        <taxon>Eukaryota</taxon>
        <taxon>Fungi</taxon>
        <taxon>Dikarya</taxon>
        <taxon>Basidiomycota</taxon>
        <taxon>Agaricomycotina</taxon>
        <taxon>Agaricomycetes</taxon>
        <taxon>Cantharellales</taxon>
        <taxon>Ceratobasidiaceae</taxon>
        <taxon>Rhizoctonia</taxon>
        <taxon>Rhizoctonia solani AG-1</taxon>
    </lineage>
</organism>
<accession>M5BNI6</accession>
<dbReference type="InterPro" id="IPR016024">
    <property type="entry name" value="ARM-type_fold"/>
</dbReference>
<keyword evidence="2" id="KW-0808">Transferase</keyword>
<dbReference type="InterPro" id="IPR011989">
    <property type="entry name" value="ARM-like"/>
</dbReference>
<feature type="domain" description="Serine/threonine-protein kinase mTOR" evidence="1">
    <location>
        <begin position="126"/>
        <end position="173"/>
    </location>
</feature>
<gene>
    <name evidence="2" type="primary">TOR2</name>
    <name evidence="2" type="ORF">BN14_03213</name>
</gene>
<dbReference type="HOGENOM" id="CLU_1435333_0_0_1"/>
<dbReference type="Gene3D" id="1.25.10.10">
    <property type="entry name" value="Leucine-rich Repeat Variant"/>
    <property type="match status" value="1"/>
</dbReference>
<dbReference type="EC" id="2.7.1.137" evidence="2"/>
<dbReference type="SUPFAM" id="SSF48371">
    <property type="entry name" value="ARM repeat"/>
    <property type="match status" value="1"/>
</dbReference>
<dbReference type="Proteomes" id="UP000012065">
    <property type="component" value="Unassembled WGS sequence"/>
</dbReference>
<comment type="caution">
    <text evidence="2">The sequence shown here is derived from an EMBL/GenBank/DDBJ whole genome shotgun (WGS) entry which is preliminary data.</text>
</comment>
<sequence length="189" mass="21101">MPHLRKTVIQLLHEVEFSIVSRRKEESAKLLTELITSTDTLIIPYTIPILRCILSRAQEKNTIEVGSALMRCLWALAMVGGEHISEFTPKIMEHVVRTLSDPLAVRQRRAALETLGAVCSSIGYLVDPEYEHPKLVDLITKVLTGEKNLETRREAMRALGIIGAVDQYKHAVGAEASLARDLDLTNYLA</sequence>
<dbReference type="InterPro" id="IPR024585">
    <property type="entry name" value="mTOR_dom"/>
</dbReference>